<dbReference type="GO" id="GO:0004818">
    <property type="term" value="F:glutamate-tRNA ligase activity"/>
    <property type="evidence" value="ECO:0007669"/>
    <property type="project" value="TreeGrafter"/>
</dbReference>
<keyword evidence="6 7" id="KW-0030">Aminoacyl-tRNA synthetase</keyword>
<sequence length="527" mass="59034">MPDPTRLVADAETRLYQDLEWLGLAPDEGPNNEGPYGPYRQHADKLIRDGKAYRCFCTPESLEEAKAMAAELGQSTAYPGTCRSIDPDVSDDRANKGEKFAVRFKSSEKPIMIHDIVYNRFQKKDAEEDFIIMKRDGFPTYHFANVVDDHLMKITHVIRGAEWLVSTPKHVELYNAFGWQPPQFAHVGLLVDKNRQKLSKRDNSANMEFYKQGHILPSALANFAALLGWRAPPINKGDVMTLKEMADNFSLKFSKGDIIVSLLKLPHLQDKHFQRVAESQDPADLALVESHFLAPLERAIRDVETLKAKAAAAHPSDLGSRLPDAPILQERFRSVLTSIVLGARLPLAAPADRFAHAVWRLRYYLWEVPPHLLQQQLRAGALEPVAPRDAAPRLAEAVAFLRRKFAGVAEQEWNHVVIDQAMREAIQDEGYAAYLGGDNAQLRVYKPLRWAMLALDKGLGLSQALEILGKEECLRRLDIAKEAAETVAAQPPSQTPPVEEAKGNTLGQEGPQSMEEWAQYFGLVEKA</sequence>
<comment type="caution">
    <text evidence="11">The sequence shown here is derived from an EMBL/GenBank/DDBJ whole genome shotgun (WGS) entry which is preliminary data.</text>
</comment>
<dbReference type="Pfam" id="PF00749">
    <property type="entry name" value="tRNA-synt_1c"/>
    <property type="match status" value="1"/>
</dbReference>
<dbReference type="PANTHER" id="PTHR43311">
    <property type="entry name" value="GLUTAMATE--TRNA LIGASE"/>
    <property type="match status" value="1"/>
</dbReference>
<gene>
    <name evidence="11" type="ORF">NEMBOFW57_000713</name>
</gene>
<evidence type="ECO:0000256" key="2">
    <source>
        <dbReference type="ARBA" id="ARBA00022598"/>
    </source>
</evidence>
<keyword evidence="4 7" id="KW-0067">ATP-binding</keyword>
<keyword evidence="5 7" id="KW-0648">Protein biosynthesis</keyword>
<organism evidence="11 12">
    <name type="scientific">Staphylotrichum longicolle</name>
    <dbReference type="NCBI Taxonomy" id="669026"/>
    <lineage>
        <taxon>Eukaryota</taxon>
        <taxon>Fungi</taxon>
        <taxon>Dikarya</taxon>
        <taxon>Ascomycota</taxon>
        <taxon>Pezizomycotina</taxon>
        <taxon>Sordariomycetes</taxon>
        <taxon>Sordariomycetidae</taxon>
        <taxon>Sordariales</taxon>
        <taxon>Chaetomiaceae</taxon>
        <taxon>Staphylotrichum</taxon>
    </lineage>
</organism>
<dbReference type="Gene3D" id="1.10.10.350">
    <property type="match status" value="1"/>
</dbReference>
<dbReference type="InterPro" id="IPR020058">
    <property type="entry name" value="Glu/Gln-tRNA-synth_Ib_cat-dom"/>
</dbReference>
<evidence type="ECO:0000259" key="9">
    <source>
        <dbReference type="Pfam" id="PF00749"/>
    </source>
</evidence>
<dbReference type="GO" id="GO:0006424">
    <property type="term" value="P:glutamyl-tRNA aminoacylation"/>
    <property type="evidence" value="ECO:0007669"/>
    <property type="project" value="TreeGrafter"/>
</dbReference>
<evidence type="ECO:0000256" key="4">
    <source>
        <dbReference type="ARBA" id="ARBA00022840"/>
    </source>
</evidence>
<dbReference type="Proteomes" id="UP001197093">
    <property type="component" value="Unassembled WGS sequence"/>
</dbReference>
<evidence type="ECO:0000256" key="5">
    <source>
        <dbReference type="ARBA" id="ARBA00022917"/>
    </source>
</evidence>
<evidence type="ECO:0000256" key="1">
    <source>
        <dbReference type="ARBA" id="ARBA00007894"/>
    </source>
</evidence>
<dbReference type="GO" id="GO:0005739">
    <property type="term" value="C:mitochondrion"/>
    <property type="evidence" value="ECO:0007669"/>
    <property type="project" value="TreeGrafter"/>
</dbReference>
<evidence type="ECO:0000256" key="7">
    <source>
        <dbReference type="RuleBase" id="RU363037"/>
    </source>
</evidence>
<evidence type="ECO:0000259" key="10">
    <source>
        <dbReference type="Pfam" id="PF19269"/>
    </source>
</evidence>
<dbReference type="GO" id="GO:0000049">
    <property type="term" value="F:tRNA binding"/>
    <property type="evidence" value="ECO:0007669"/>
    <property type="project" value="InterPro"/>
</dbReference>
<evidence type="ECO:0000313" key="12">
    <source>
        <dbReference type="Proteomes" id="UP001197093"/>
    </source>
</evidence>
<dbReference type="Pfam" id="PF19269">
    <property type="entry name" value="Anticodon_2"/>
    <property type="match status" value="1"/>
</dbReference>
<reference evidence="11" key="1">
    <citation type="submission" date="2023-02" db="EMBL/GenBank/DDBJ databases">
        <authorList>
            <person name="Palmer J.M."/>
        </authorList>
    </citation>
    <scope>NUCLEOTIDE SEQUENCE</scope>
    <source>
        <strain evidence="11">FW57</strain>
    </source>
</reference>
<name>A0AAD4F0F8_9PEZI</name>
<dbReference type="InterPro" id="IPR014729">
    <property type="entry name" value="Rossmann-like_a/b/a_fold"/>
</dbReference>
<feature type="region of interest" description="Disordered" evidence="8">
    <location>
        <begin position="485"/>
        <end position="510"/>
    </location>
</feature>
<evidence type="ECO:0000256" key="6">
    <source>
        <dbReference type="ARBA" id="ARBA00023146"/>
    </source>
</evidence>
<evidence type="ECO:0000256" key="3">
    <source>
        <dbReference type="ARBA" id="ARBA00022741"/>
    </source>
</evidence>
<dbReference type="InterPro" id="IPR049940">
    <property type="entry name" value="GluQ/Sye"/>
</dbReference>
<accession>A0AAD4F0F8</accession>
<protein>
    <recommendedName>
        <fullName evidence="13">Glutamyl-tRNA synthetase</fullName>
    </recommendedName>
</protein>
<evidence type="ECO:0000313" key="11">
    <source>
        <dbReference type="EMBL" id="KAG7290710.1"/>
    </source>
</evidence>
<dbReference type="InterPro" id="IPR008925">
    <property type="entry name" value="aa_tRNA-synth_I_cd-bd_sf"/>
</dbReference>
<keyword evidence="2 7" id="KW-0436">Ligase</keyword>
<feature type="domain" description="Glutamyl/glutaminyl-tRNA synthetase class Ib catalytic" evidence="9">
    <location>
        <begin position="3"/>
        <end position="252"/>
    </location>
</feature>
<dbReference type="AlphaFoldDB" id="A0AAD4F0F8"/>
<dbReference type="EMBL" id="JAHCVI010000001">
    <property type="protein sequence ID" value="KAG7290710.1"/>
    <property type="molecule type" value="Genomic_DNA"/>
</dbReference>
<evidence type="ECO:0008006" key="13">
    <source>
        <dbReference type="Google" id="ProtNLM"/>
    </source>
</evidence>
<dbReference type="Gene3D" id="3.40.50.620">
    <property type="entry name" value="HUPs"/>
    <property type="match status" value="1"/>
</dbReference>
<keyword evidence="3 7" id="KW-0547">Nucleotide-binding</keyword>
<evidence type="ECO:0000256" key="8">
    <source>
        <dbReference type="SAM" id="MobiDB-lite"/>
    </source>
</evidence>
<dbReference type="InterPro" id="IPR045462">
    <property type="entry name" value="aa-tRNA-synth_I_cd-bd"/>
</dbReference>
<keyword evidence="12" id="KW-1185">Reference proteome</keyword>
<dbReference type="InterPro" id="IPR020751">
    <property type="entry name" value="aa-tRNA-synth_I_codon-bd_sub2"/>
</dbReference>
<dbReference type="SUPFAM" id="SSF48163">
    <property type="entry name" value="An anticodon-binding domain of class I aminoacyl-tRNA synthetases"/>
    <property type="match status" value="1"/>
</dbReference>
<feature type="domain" description="Aminoacyl-tRNA synthetase class I anticodon-binding" evidence="10">
    <location>
        <begin position="396"/>
        <end position="480"/>
    </location>
</feature>
<dbReference type="PANTHER" id="PTHR43311:SF2">
    <property type="entry name" value="GLUTAMATE--TRNA LIGASE, MITOCHONDRIAL-RELATED"/>
    <property type="match status" value="1"/>
</dbReference>
<dbReference type="GO" id="GO:0005524">
    <property type="term" value="F:ATP binding"/>
    <property type="evidence" value="ECO:0007669"/>
    <property type="project" value="UniProtKB-KW"/>
</dbReference>
<comment type="similarity">
    <text evidence="1">Belongs to the class-I aminoacyl-tRNA synthetase family. Glutamate--tRNA ligase type 1 subfamily.</text>
</comment>
<dbReference type="SUPFAM" id="SSF52374">
    <property type="entry name" value="Nucleotidylyl transferase"/>
    <property type="match status" value="1"/>
</dbReference>
<proteinExistence type="inferred from homology"/>